<dbReference type="EMBL" id="CDSF01000101">
    <property type="protein sequence ID" value="CEP00737.1"/>
    <property type="molecule type" value="Genomic_DNA"/>
</dbReference>
<dbReference type="GO" id="GO:0008270">
    <property type="term" value="F:zinc ion binding"/>
    <property type="evidence" value="ECO:0007669"/>
    <property type="project" value="UniProtKB-KW"/>
</dbReference>
<reference evidence="5 7" key="2">
    <citation type="submission" date="2018-03" db="EMBL/GenBank/DDBJ databases">
        <authorList>
            <person name="Fogelqvist J."/>
        </authorList>
    </citation>
    <scope>NUCLEOTIDE SEQUENCE [LARGE SCALE GENOMIC DNA]</scope>
</reference>
<dbReference type="Proteomes" id="UP000039324">
    <property type="component" value="Unassembled WGS sequence"/>
</dbReference>
<evidence type="ECO:0000256" key="1">
    <source>
        <dbReference type="PROSITE-ProRule" id="PRU00042"/>
    </source>
</evidence>
<evidence type="ECO:0000313" key="4">
    <source>
        <dbReference type="EMBL" id="CEP00737.1"/>
    </source>
</evidence>
<dbReference type="InterPro" id="IPR018844">
    <property type="entry name" value="Dnt1-like_N"/>
</dbReference>
<keyword evidence="6" id="KW-1185">Reference proteome</keyword>
<organism evidence="4 6">
    <name type="scientific">Plasmodiophora brassicae</name>
    <name type="common">Clubroot disease agent</name>
    <dbReference type="NCBI Taxonomy" id="37360"/>
    <lineage>
        <taxon>Eukaryota</taxon>
        <taxon>Sar</taxon>
        <taxon>Rhizaria</taxon>
        <taxon>Endomyxa</taxon>
        <taxon>Phytomyxea</taxon>
        <taxon>Plasmodiophorida</taxon>
        <taxon>Plasmodiophoridae</taxon>
        <taxon>Plasmodiophora</taxon>
    </lineage>
</organism>
<keyword evidence="1" id="KW-0862">Zinc</keyword>
<evidence type="ECO:0000259" key="3">
    <source>
        <dbReference type="PROSITE" id="PS50157"/>
    </source>
</evidence>
<dbReference type="Proteomes" id="UP000290189">
    <property type="component" value="Unassembled WGS sequence"/>
</dbReference>
<proteinExistence type="predicted"/>
<evidence type="ECO:0000313" key="7">
    <source>
        <dbReference type="Proteomes" id="UP000290189"/>
    </source>
</evidence>
<evidence type="ECO:0000313" key="6">
    <source>
        <dbReference type="Proteomes" id="UP000039324"/>
    </source>
</evidence>
<keyword evidence="5" id="KW-0496">Mitochondrion</keyword>
<feature type="compositionally biased region" description="Basic residues" evidence="2">
    <location>
        <begin position="190"/>
        <end position="200"/>
    </location>
</feature>
<dbReference type="PROSITE" id="PS00028">
    <property type="entry name" value="ZINC_FINGER_C2H2_1"/>
    <property type="match status" value="1"/>
</dbReference>
<sequence length="305" mass="32408">MASENRALVRLFVHCQRRKFLQLARPSESARELLDAILAKLGKLYAEPHLQTLHSTTLQKAEEFDVDLDDAVCDLFDDGEHVFVSFSETSASAAPAEHSVQAPATPAPKKAKVARGAKQPTPAEQKTPSAEPSAPSAAPSTPASAPAPVAPSPSELPVVVIENNVIPGEQAPAGEPEMPAPSGGEPVKSKEKKSRKHKDKASKSDKPPKKNPKAPVETSDATPVVAQAPVAAAAQPGSPAEKAKKDPEEVIACEVCSKEVPRKSMSVHKMTHNTTPCGMCSKMFANDTTLQRHIKKTHKEGDKAQ</sequence>
<feature type="compositionally biased region" description="Low complexity" evidence="2">
    <location>
        <begin position="127"/>
        <end position="152"/>
    </location>
</feature>
<feature type="domain" description="C2H2-type" evidence="3">
    <location>
        <begin position="275"/>
        <end position="303"/>
    </location>
</feature>
<feature type="compositionally biased region" description="Low complexity" evidence="2">
    <location>
        <begin position="223"/>
        <end position="236"/>
    </location>
</feature>
<reference evidence="4 6" key="1">
    <citation type="submission" date="2015-02" db="EMBL/GenBank/DDBJ databases">
        <authorList>
            <person name="Chooi Y.-H."/>
        </authorList>
    </citation>
    <scope>NUCLEOTIDE SEQUENCE [LARGE SCALE GENOMIC DNA]</scope>
    <source>
        <strain evidence="4">E3</strain>
    </source>
</reference>
<feature type="region of interest" description="Disordered" evidence="2">
    <location>
        <begin position="92"/>
        <end position="152"/>
    </location>
</feature>
<dbReference type="SMART" id="SM00355">
    <property type="entry name" value="ZnF_C2H2"/>
    <property type="match status" value="2"/>
</dbReference>
<geneLocation type="mitochondrion" evidence="5"/>
<gene>
    <name evidence="4" type="ORF">PBRA_001791</name>
    <name evidence="5" type="ORF">PLBR_LOCUS997</name>
</gene>
<keyword evidence="1" id="KW-0479">Metal-binding</keyword>
<dbReference type="EMBL" id="OVEO01000002">
    <property type="protein sequence ID" value="SPQ93782.1"/>
    <property type="molecule type" value="Genomic_DNA"/>
</dbReference>
<dbReference type="Gene3D" id="3.30.160.60">
    <property type="entry name" value="Classic Zinc Finger"/>
    <property type="match status" value="1"/>
</dbReference>
<keyword evidence="1" id="KW-0863">Zinc-finger</keyword>
<dbReference type="Pfam" id="PF10407">
    <property type="entry name" value="Cytokin_check_N"/>
    <property type="match status" value="1"/>
</dbReference>
<dbReference type="AlphaFoldDB" id="A0A0G4IZS2"/>
<name>A0A0G4IZS2_PLABS</name>
<dbReference type="OrthoDB" id="8922241at2759"/>
<evidence type="ECO:0000256" key="2">
    <source>
        <dbReference type="SAM" id="MobiDB-lite"/>
    </source>
</evidence>
<accession>A0A0G4IZS2</accession>
<dbReference type="InterPro" id="IPR013087">
    <property type="entry name" value="Znf_C2H2_type"/>
</dbReference>
<protein>
    <recommendedName>
        <fullName evidence="3">C2H2-type domain-containing protein</fullName>
    </recommendedName>
</protein>
<feature type="region of interest" description="Disordered" evidence="2">
    <location>
        <begin position="168"/>
        <end position="248"/>
    </location>
</feature>
<evidence type="ECO:0000313" key="5">
    <source>
        <dbReference type="EMBL" id="SPQ93782.1"/>
    </source>
</evidence>
<dbReference type="PROSITE" id="PS50157">
    <property type="entry name" value="ZINC_FINGER_C2H2_2"/>
    <property type="match status" value="1"/>
</dbReference>